<reference evidence="3" key="2">
    <citation type="submission" date="2017-05" db="EMBL/GenBank/DDBJ databases">
        <title>Whole genome sequence of fish pathogenic bacteria, Photobacterium damselae subsp. piscicida, strain 91-197, isolated from hybrid striped bass (Morone sp.) in USA.</title>
        <authorList>
            <person name="Teru Y."/>
            <person name="Hikima J."/>
            <person name="Kono T."/>
            <person name="Sakai M."/>
            <person name="Takano T."/>
            <person name="Hawke J.P."/>
            <person name="Takeyama H."/>
            <person name="Aoki T."/>
        </authorList>
    </citation>
    <scope>NUCLEOTIDE SEQUENCE [LARGE SCALE GENOMIC DNA]</scope>
    <source>
        <strain evidence="3">91-197</strain>
    </source>
</reference>
<sequence length="57" mass="6569">MEHSSCKLSNDIILKEVVRTYHEQLTNALLTPDELSDEGLMLLLKSVYQEVCKKYTP</sequence>
<name>A0A1V1VEL5_PHODP</name>
<proteinExistence type="predicted"/>
<dbReference type="AlphaFoldDB" id="A0A1V1VEL5"/>
<accession>A0A1V1VEL5</accession>
<dbReference type="Proteomes" id="UP000218676">
    <property type="component" value="Chromosome 2"/>
</dbReference>
<dbReference type="Proteomes" id="UP000516656">
    <property type="component" value="Chromosome 2"/>
</dbReference>
<protein>
    <submittedName>
        <fullName evidence="1">Uncharacterized protein</fullName>
    </submittedName>
</protein>
<evidence type="ECO:0000313" key="3">
    <source>
        <dbReference type="Proteomes" id="UP000218676"/>
    </source>
</evidence>
<organism evidence="1 3">
    <name type="scientific">Photobacterium damsela subsp. piscicida</name>
    <name type="common">Pasteurella piscicida</name>
    <dbReference type="NCBI Taxonomy" id="38294"/>
    <lineage>
        <taxon>Bacteria</taxon>
        <taxon>Pseudomonadati</taxon>
        <taxon>Pseudomonadota</taxon>
        <taxon>Gammaproteobacteria</taxon>
        <taxon>Vibrionales</taxon>
        <taxon>Vibrionaceae</taxon>
        <taxon>Photobacterium</taxon>
    </lineage>
</organism>
<evidence type="ECO:0000313" key="2">
    <source>
        <dbReference type="EMBL" id="QOD58471.1"/>
    </source>
</evidence>
<dbReference type="EMBL" id="AP018046">
    <property type="protein sequence ID" value="BAX55115.1"/>
    <property type="molecule type" value="Genomic_DNA"/>
</dbReference>
<dbReference type="RefSeq" id="WP_165761797.1">
    <property type="nucleotide sequence ID" value="NZ_AP018046.1"/>
</dbReference>
<evidence type="ECO:0000313" key="4">
    <source>
        <dbReference type="Proteomes" id="UP000516656"/>
    </source>
</evidence>
<reference evidence="1" key="1">
    <citation type="journal article" date="2017" name="Genome Announc.">
        <title>Whole-Genome Sequence of Photobacterium damselae subsp. piscicida Strain 91-197, Isolated from Hybrid Striped Bass (Morone sp.) in the United States.</title>
        <authorList>
            <person name="Teru Y."/>
            <person name="Hikima J."/>
            <person name="Kono T."/>
            <person name="Sakai M."/>
            <person name="Takano T."/>
            <person name="Hawke J.P."/>
            <person name="Takeyama H."/>
            <person name="Aoki T."/>
        </authorList>
    </citation>
    <scope>NUCLEOTIDE SEQUENCE</scope>
    <source>
        <strain evidence="1">91-197</strain>
    </source>
</reference>
<gene>
    <name evidence="2" type="ORF">IC627_16520</name>
    <name evidence="1" type="ORF">PDPUS_2_00529</name>
</gene>
<dbReference type="EMBL" id="CP061855">
    <property type="protein sequence ID" value="QOD58471.1"/>
    <property type="molecule type" value="Genomic_DNA"/>
</dbReference>
<reference evidence="2 4" key="3">
    <citation type="submission" date="2020-09" db="EMBL/GenBank/DDBJ databases">
        <title>Complete, closed and curated genome sequences of Photobacterium damselae subsp. piscicida isolates from Australia indicate localised evolution and additional plasmid-borne pathogenicity mechanisms.</title>
        <authorList>
            <person name="Baseggio L."/>
            <person name="Silayeva O."/>
            <person name="Buller N."/>
            <person name="Landos M."/>
            <person name="Engelstaedter J."/>
            <person name="Barnes A.C."/>
        </authorList>
    </citation>
    <scope>NUCLEOTIDE SEQUENCE [LARGE SCALE GENOMIC DNA]</scope>
    <source>
        <strain evidence="2 4">AS-16-0540-1</strain>
    </source>
</reference>
<evidence type="ECO:0000313" key="1">
    <source>
        <dbReference type="EMBL" id="BAX55115.1"/>
    </source>
</evidence>